<feature type="region of interest" description="Disordered" evidence="1">
    <location>
        <begin position="1"/>
        <end position="20"/>
    </location>
</feature>
<evidence type="ECO:0000313" key="4">
    <source>
        <dbReference type="Proteomes" id="UP001187415"/>
    </source>
</evidence>
<dbReference type="EMBL" id="JAUPFM010000010">
    <property type="protein sequence ID" value="KAK2840484.1"/>
    <property type="molecule type" value="Genomic_DNA"/>
</dbReference>
<dbReference type="InterPro" id="IPR036179">
    <property type="entry name" value="Ig-like_dom_sf"/>
</dbReference>
<sequence length="77" mass="8652">MTRLSTLQHGHSTVHGNAPPQVAWLHDGQVLMDLEDFHLLREDTGIYSCRAWNQYGENHTQATLAVEGNHRTPPPPV</sequence>
<keyword evidence="4" id="KW-1185">Reference proteome</keyword>
<evidence type="ECO:0000256" key="1">
    <source>
        <dbReference type="SAM" id="MobiDB-lite"/>
    </source>
</evidence>
<evidence type="ECO:0000313" key="3">
    <source>
        <dbReference type="EMBL" id="KAK2840484.1"/>
    </source>
</evidence>
<comment type="caution">
    <text evidence="3">The sequence shown here is derived from an EMBL/GenBank/DDBJ whole genome shotgun (WGS) entry which is preliminary data.</text>
</comment>
<dbReference type="Gene3D" id="2.60.40.10">
    <property type="entry name" value="Immunoglobulins"/>
    <property type="match status" value="1"/>
</dbReference>
<dbReference type="Proteomes" id="UP001187415">
    <property type="component" value="Unassembled WGS sequence"/>
</dbReference>
<dbReference type="InterPro" id="IPR013783">
    <property type="entry name" value="Ig-like_fold"/>
</dbReference>
<dbReference type="PROSITE" id="PS50835">
    <property type="entry name" value="IG_LIKE"/>
    <property type="match status" value="1"/>
</dbReference>
<dbReference type="AlphaFoldDB" id="A0AA88MQH5"/>
<organism evidence="3 4">
    <name type="scientific">Channa striata</name>
    <name type="common">Snakehead murrel</name>
    <name type="synonym">Ophicephalus striatus</name>
    <dbReference type="NCBI Taxonomy" id="64152"/>
    <lineage>
        <taxon>Eukaryota</taxon>
        <taxon>Metazoa</taxon>
        <taxon>Chordata</taxon>
        <taxon>Craniata</taxon>
        <taxon>Vertebrata</taxon>
        <taxon>Euteleostomi</taxon>
        <taxon>Actinopterygii</taxon>
        <taxon>Neopterygii</taxon>
        <taxon>Teleostei</taxon>
        <taxon>Neoteleostei</taxon>
        <taxon>Acanthomorphata</taxon>
        <taxon>Anabantaria</taxon>
        <taxon>Anabantiformes</taxon>
        <taxon>Channoidei</taxon>
        <taxon>Channidae</taxon>
        <taxon>Channa</taxon>
    </lineage>
</organism>
<name>A0AA88MQH5_CHASR</name>
<feature type="compositionally biased region" description="Polar residues" evidence="1">
    <location>
        <begin position="1"/>
        <end position="15"/>
    </location>
</feature>
<proteinExistence type="predicted"/>
<accession>A0AA88MQH5</accession>
<dbReference type="SUPFAM" id="SSF48726">
    <property type="entry name" value="Immunoglobulin"/>
    <property type="match status" value="1"/>
</dbReference>
<protein>
    <recommendedName>
        <fullName evidence="2">Ig-like domain-containing protein</fullName>
    </recommendedName>
</protein>
<gene>
    <name evidence="3" type="ORF">Q5P01_014224</name>
</gene>
<reference evidence="3" key="1">
    <citation type="submission" date="2023-07" db="EMBL/GenBank/DDBJ databases">
        <title>Chromosome-level Genome Assembly of Striped Snakehead (Channa striata).</title>
        <authorList>
            <person name="Liu H."/>
        </authorList>
    </citation>
    <scope>NUCLEOTIDE SEQUENCE</scope>
    <source>
        <strain evidence="3">Gz</strain>
        <tissue evidence="3">Muscle</tissue>
    </source>
</reference>
<feature type="domain" description="Ig-like" evidence="2">
    <location>
        <begin position="1"/>
        <end position="65"/>
    </location>
</feature>
<evidence type="ECO:0000259" key="2">
    <source>
        <dbReference type="PROSITE" id="PS50835"/>
    </source>
</evidence>
<dbReference type="InterPro" id="IPR007110">
    <property type="entry name" value="Ig-like_dom"/>
</dbReference>